<keyword evidence="1 2" id="KW-0238">DNA-binding</keyword>
<dbReference type="CDD" id="cd04496">
    <property type="entry name" value="SSB_OBF"/>
    <property type="match status" value="1"/>
</dbReference>
<dbReference type="Gene3D" id="2.40.50.140">
    <property type="entry name" value="Nucleic acid-binding proteins"/>
    <property type="match status" value="1"/>
</dbReference>
<dbReference type="InterPro" id="IPR012340">
    <property type="entry name" value="NA-bd_OB-fold"/>
</dbReference>
<dbReference type="PANTHER" id="PTHR10302:SF0">
    <property type="entry name" value="SINGLE-STRANDED DNA-BINDING PROTEIN, MITOCHONDRIAL"/>
    <property type="match status" value="1"/>
</dbReference>
<gene>
    <name evidence="4" type="ORF">VRU48_10870</name>
</gene>
<name>A0ABU7I825_9SPHI</name>
<comment type="subunit">
    <text evidence="2">Homotetramer.</text>
</comment>
<evidence type="ECO:0000256" key="1">
    <source>
        <dbReference type="ARBA" id="ARBA00023125"/>
    </source>
</evidence>
<protein>
    <recommendedName>
        <fullName evidence="2 3">Single-stranded DNA-binding protein</fullName>
        <shortName evidence="2">SSB</shortName>
    </recommendedName>
</protein>
<dbReference type="HAMAP" id="MF_00984">
    <property type="entry name" value="SSB"/>
    <property type="match status" value="1"/>
</dbReference>
<reference evidence="4 5" key="1">
    <citation type="submission" date="2024-01" db="EMBL/GenBank/DDBJ databases">
        <title>Pedobacter sp. nov., isolated from fresh soil.</title>
        <authorList>
            <person name="Le N.T.T."/>
        </authorList>
    </citation>
    <scope>NUCLEOTIDE SEQUENCE [LARGE SCALE GENOMIC DNA]</scope>
    <source>
        <strain evidence="4 5">KR3-3</strain>
    </source>
</reference>
<comment type="caution">
    <text evidence="2">Lacks conserved residue(s) required for the propagation of feature annotation.</text>
</comment>
<dbReference type="PANTHER" id="PTHR10302">
    <property type="entry name" value="SINGLE-STRANDED DNA-BINDING PROTEIN"/>
    <property type="match status" value="1"/>
</dbReference>
<organism evidence="4 5">
    <name type="scientific">Pedobacter albus</name>
    <dbReference type="NCBI Taxonomy" id="3113905"/>
    <lineage>
        <taxon>Bacteria</taxon>
        <taxon>Pseudomonadati</taxon>
        <taxon>Bacteroidota</taxon>
        <taxon>Sphingobacteriia</taxon>
        <taxon>Sphingobacteriales</taxon>
        <taxon>Sphingobacteriaceae</taxon>
        <taxon>Pedobacter</taxon>
    </lineage>
</organism>
<evidence type="ECO:0000313" key="4">
    <source>
        <dbReference type="EMBL" id="MEE1945608.1"/>
    </source>
</evidence>
<comment type="caution">
    <text evidence="4">The sequence shown here is derived from an EMBL/GenBank/DDBJ whole genome shotgun (WGS) entry which is preliminary data.</text>
</comment>
<accession>A0ABU7I825</accession>
<dbReference type="InterPro" id="IPR011344">
    <property type="entry name" value="ssDNA-bd"/>
</dbReference>
<proteinExistence type="inferred from homology"/>
<dbReference type="SUPFAM" id="SSF50249">
    <property type="entry name" value="Nucleic acid-binding proteins"/>
    <property type="match status" value="1"/>
</dbReference>
<evidence type="ECO:0000256" key="2">
    <source>
        <dbReference type="HAMAP-Rule" id="MF_00984"/>
    </source>
</evidence>
<dbReference type="NCBIfam" id="TIGR00621">
    <property type="entry name" value="ssb"/>
    <property type="match status" value="1"/>
</dbReference>
<dbReference type="PIRSF" id="PIRSF002070">
    <property type="entry name" value="SSB"/>
    <property type="match status" value="1"/>
</dbReference>
<dbReference type="Pfam" id="PF00436">
    <property type="entry name" value="SSB"/>
    <property type="match status" value="1"/>
</dbReference>
<evidence type="ECO:0000256" key="3">
    <source>
        <dbReference type="PIRNR" id="PIRNR002070"/>
    </source>
</evidence>
<dbReference type="GO" id="GO:0003677">
    <property type="term" value="F:DNA binding"/>
    <property type="evidence" value="ECO:0007669"/>
    <property type="project" value="UniProtKB-KW"/>
</dbReference>
<dbReference type="EMBL" id="JAZDQT010000002">
    <property type="protein sequence ID" value="MEE1945608.1"/>
    <property type="molecule type" value="Genomic_DNA"/>
</dbReference>
<sequence length="114" mass="12631">MENVTNKVVLSGFAGSDADVKALSGNQKLARVNLAVNERYKSATGEELRKTQWFTLTFWNAKADFAEAHIKKGTPLYIEGRLQSGSYDAKDGSKRYTTDIVVTEVNIRETDVAN</sequence>
<dbReference type="InterPro" id="IPR000424">
    <property type="entry name" value="Primosome_PriB/ssb"/>
</dbReference>
<keyword evidence="5" id="KW-1185">Reference proteome</keyword>
<dbReference type="Proteomes" id="UP001336835">
    <property type="component" value="Unassembled WGS sequence"/>
</dbReference>
<dbReference type="RefSeq" id="WP_330107949.1">
    <property type="nucleotide sequence ID" value="NZ_JAZDQT010000002.1"/>
</dbReference>
<dbReference type="PROSITE" id="PS50935">
    <property type="entry name" value="SSB"/>
    <property type="match status" value="1"/>
</dbReference>
<evidence type="ECO:0000313" key="5">
    <source>
        <dbReference type="Proteomes" id="UP001336835"/>
    </source>
</evidence>